<evidence type="ECO:0000259" key="3">
    <source>
        <dbReference type="Pfam" id="PF07593"/>
    </source>
</evidence>
<evidence type="ECO:0000313" key="5">
    <source>
        <dbReference type="Proteomes" id="UP000223749"/>
    </source>
</evidence>
<feature type="chain" id="PRO_5013796771" evidence="2">
    <location>
        <begin position="22"/>
        <end position="1104"/>
    </location>
</feature>
<accession>A0A2D1U560</accession>
<evidence type="ECO:0000256" key="2">
    <source>
        <dbReference type="SAM" id="SignalP"/>
    </source>
</evidence>
<reference evidence="4 5" key="1">
    <citation type="submission" date="2017-10" db="EMBL/GenBank/DDBJ databases">
        <title>Whole genome of Pedobacter ginsengisoli T01R-27 isolated from tomato rhizosphere.</title>
        <authorList>
            <person name="Weon H.-Y."/>
            <person name="Lee S.A."/>
            <person name="Sang M.K."/>
            <person name="Song J."/>
        </authorList>
    </citation>
    <scope>NUCLEOTIDE SEQUENCE [LARGE SCALE GENOMIC DNA]</scope>
    <source>
        <strain evidence="4 5">T01R-27</strain>
    </source>
</reference>
<dbReference type="Pfam" id="PF13517">
    <property type="entry name" value="FG-GAP_3"/>
    <property type="match status" value="5"/>
</dbReference>
<dbReference type="InterPro" id="IPR028994">
    <property type="entry name" value="Integrin_alpha_N"/>
</dbReference>
<organism evidence="4 5">
    <name type="scientific">Pedobacter ginsengisoli</name>
    <dbReference type="NCBI Taxonomy" id="363852"/>
    <lineage>
        <taxon>Bacteria</taxon>
        <taxon>Pseudomonadati</taxon>
        <taxon>Bacteroidota</taxon>
        <taxon>Sphingobacteriia</taxon>
        <taxon>Sphingobacteriales</taxon>
        <taxon>Sphingobacteriaceae</taxon>
        <taxon>Pedobacter</taxon>
    </lineage>
</organism>
<dbReference type="InterPro" id="IPR011519">
    <property type="entry name" value="UnbV_ASPIC"/>
</dbReference>
<feature type="domain" description="ASPIC/UnbV" evidence="3">
    <location>
        <begin position="534"/>
        <end position="600"/>
    </location>
</feature>
<dbReference type="PANTHER" id="PTHR16026:SF0">
    <property type="entry name" value="CARTILAGE ACIDIC PROTEIN 1"/>
    <property type="match status" value="1"/>
</dbReference>
<dbReference type="Pfam" id="PF07593">
    <property type="entry name" value="UnbV_ASPIC"/>
    <property type="match status" value="1"/>
</dbReference>
<sequence>MAKLYFGALCLFFLFSCTGSKKENAMMVAENPLFTLLDSSSTNIMFNNVIKEEFDNSVKGFYQGFYSGGGVAVGDLNNDGLDDIYFSGNIKGNKLYLNKGKMNFIDITEKAGVGGRIPGWKTGVNMVDVNGDGYLDIYVCYAGRESGLETKNQLFINQGSDKNGIPVFKEDAEAYGLADPAYSTQSIFFDYDRDGDLDLFLINDNVQVLSNLDDYMINELKKQDDPLASSKLLRNDNGHFKDVTKKAGLSMSTLSYGLGGGVADINGDGWPDIYLSNDYAIPDRMYINNGDGTFTDKLQNNLDQISLFSMGNNLADVNNDGLQDIFTLDMLPEDNKRQKLLAGLDNYELFNVNLRNGFYYQYGRNMLHINNGNGTFSEVGQLAGISNTDWSWAPLFADYDNDGWKDLFITNGFMRDFTNMDVLKYNEQYMRSLNGQVEAKNLISMLKKVPSSNVKNYIYKNNGGFTFTNKGFDWGVNIASNSNGAAYSDLDNDGDLDLIVNNINKAAFIYQNQGNASRHYLKIKLQGSGKNTDGLGTIVTIFNKGKQQCIEQMPSKGYLSSVSQNLHFGLGKEKTIDSVRIVWLSGKQQVLKNVTADKQLVVKENDAKDKYQRQKPPKPLFTEIPSPIASAQVKNDINDYKRQPQLVNALSFSGPCMTKGDVNGDGLEDVFVGGDVNQAGALFIQQKNGQFIKNQQPFIADAASEDTDAIFFDANGDGHVDLYVVSGGYGNFKDNDPLFQDRLYLNDGKGDFTKSISSLPKMYESKSCARVGDFNNDGKPDLFVGSRVIPSKYPETPKSFLLINDGKGHFTDQIRKMAPDLEYIGMVTDAAVLDLDNDKKQDLIVIGDWIPITVFINNGNKLKKRTDKYFDKQYSGWWNTLKVEDLNKDGRPDLVLGNMGLNSQCRVSDQEPAELVYKDFDNNGAIDPILCFYIMGKSYPYLSRDEMLDQINIMRTRFPNYKSYAEAGLKEVFTEEELKDAKVLKANYLKTAYFEGTSDGRFKEKQLPLQAQFAPVYTIISLDYDRDGNKDLLLCGNINQSRIRFGKYDANHGVLLKGNGKGAFKYVPELQSGLKLKGDVRSGLTVNNMLLVGINQQKLRAFQF</sequence>
<dbReference type="EMBL" id="CP024091">
    <property type="protein sequence ID" value="ATP56737.1"/>
    <property type="molecule type" value="Genomic_DNA"/>
</dbReference>
<gene>
    <name evidence="4" type="ORF">CPT03_09745</name>
</gene>
<evidence type="ECO:0000256" key="1">
    <source>
        <dbReference type="ARBA" id="ARBA00022729"/>
    </source>
</evidence>
<keyword evidence="1 2" id="KW-0732">Signal</keyword>
<name>A0A2D1U560_9SPHI</name>
<dbReference type="PROSITE" id="PS51257">
    <property type="entry name" value="PROKAR_LIPOPROTEIN"/>
    <property type="match status" value="1"/>
</dbReference>
<dbReference type="PANTHER" id="PTHR16026">
    <property type="entry name" value="CARTILAGE ACIDIC PROTEIN 1"/>
    <property type="match status" value="1"/>
</dbReference>
<dbReference type="InterPro" id="IPR027039">
    <property type="entry name" value="Crtac1"/>
</dbReference>
<dbReference type="KEGG" id="pgs:CPT03_09745"/>
<dbReference type="OrthoDB" id="974255at2"/>
<evidence type="ECO:0000313" key="4">
    <source>
        <dbReference type="EMBL" id="ATP56737.1"/>
    </source>
</evidence>
<protein>
    <submittedName>
        <fullName evidence="4">RNA-binding protein</fullName>
    </submittedName>
</protein>
<dbReference type="AlphaFoldDB" id="A0A2D1U560"/>
<dbReference type="RefSeq" id="WP_099438673.1">
    <property type="nucleotide sequence ID" value="NZ_CP024091.1"/>
</dbReference>
<dbReference type="Gene3D" id="2.130.10.130">
    <property type="entry name" value="Integrin alpha, N-terminal"/>
    <property type="match status" value="4"/>
</dbReference>
<dbReference type="SUPFAM" id="SSF69318">
    <property type="entry name" value="Integrin alpha N-terminal domain"/>
    <property type="match status" value="2"/>
</dbReference>
<proteinExistence type="predicted"/>
<keyword evidence="5" id="KW-1185">Reference proteome</keyword>
<feature type="signal peptide" evidence="2">
    <location>
        <begin position="1"/>
        <end position="21"/>
    </location>
</feature>
<dbReference type="Proteomes" id="UP000223749">
    <property type="component" value="Chromosome"/>
</dbReference>
<dbReference type="InterPro" id="IPR013517">
    <property type="entry name" value="FG-GAP"/>
</dbReference>